<keyword evidence="3" id="KW-1185">Reference proteome</keyword>
<gene>
    <name evidence="2" type="ORF">GCM10008111_24990</name>
</gene>
<keyword evidence="1" id="KW-1133">Transmembrane helix</keyword>
<dbReference type="EMBL" id="BMYR01000010">
    <property type="protein sequence ID" value="GGW67883.1"/>
    <property type="molecule type" value="Genomic_DNA"/>
</dbReference>
<accession>A0ABQ2WRF5</accession>
<feature type="transmembrane region" description="Helical" evidence="1">
    <location>
        <begin position="79"/>
        <end position="99"/>
    </location>
</feature>
<dbReference type="Proteomes" id="UP000634667">
    <property type="component" value="Unassembled WGS sequence"/>
</dbReference>
<evidence type="ECO:0000256" key="1">
    <source>
        <dbReference type="SAM" id="Phobius"/>
    </source>
</evidence>
<dbReference type="InterPro" id="IPR018643">
    <property type="entry name" value="DUF2069_membrane"/>
</dbReference>
<sequence>MSSPSLTPMSAETQRFLLLGRLGYWGLWLLIPIWHIWLAPVSYGADQNLKPSTLSTLILLWLPLWFPMWGIITGKAYTFAWANFIVMIYFLHSLTNLWVSQGLYFWLSVIELALSCLMFYGCTYYARNRGQELGLKIPKLKDDPVRKV</sequence>
<evidence type="ECO:0000313" key="2">
    <source>
        <dbReference type="EMBL" id="GGW67883.1"/>
    </source>
</evidence>
<feature type="transmembrane region" description="Helical" evidence="1">
    <location>
        <begin position="52"/>
        <end position="72"/>
    </location>
</feature>
<dbReference type="RefSeq" id="WP_189483566.1">
    <property type="nucleotide sequence ID" value="NZ_BMYR01000010.1"/>
</dbReference>
<protein>
    <submittedName>
        <fullName evidence="2">Membrane protein</fullName>
    </submittedName>
</protein>
<feature type="transmembrane region" description="Helical" evidence="1">
    <location>
        <begin position="21"/>
        <end position="40"/>
    </location>
</feature>
<reference evidence="3" key="1">
    <citation type="journal article" date="2019" name="Int. J. Syst. Evol. Microbiol.">
        <title>The Global Catalogue of Microorganisms (GCM) 10K type strain sequencing project: providing services to taxonomists for standard genome sequencing and annotation.</title>
        <authorList>
            <consortium name="The Broad Institute Genomics Platform"/>
            <consortium name="The Broad Institute Genome Sequencing Center for Infectious Disease"/>
            <person name="Wu L."/>
            <person name="Ma J."/>
        </authorList>
    </citation>
    <scope>NUCLEOTIDE SEQUENCE [LARGE SCALE GENOMIC DNA]</scope>
    <source>
        <strain evidence="3">KCTC 23723</strain>
    </source>
</reference>
<name>A0ABQ2WRF5_9ALTE</name>
<dbReference type="Pfam" id="PF09842">
    <property type="entry name" value="DUF2069"/>
    <property type="match status" value="1"/>
</dbReference>
<comment type="caution">
    <text evidence="2">The sequence shown here is derived from an EMBL/GenBank/DDBJ whole genome shotgun (WGS) entry which is preliminary data.</text>
</comment>
<evidence type="ECO:0000313" key="3">
    <source>
        <dbReference type="Proteomes" id="UP000634667"/>
    </source>
</evidence>
<feature type="transmembrane region" description="Helical" evidence="1">
    <location>
        <begin position="105"/>
        <end position="126"/>
    </location>
</feature>
<keyword evidence="1" id="KW-0812">Transmembrane</keyword>
<organism evidence="2 3">
    <name type="scientific">Alishewanella tabrizica</name>
    <dbReference type="NCBI Taxonomy" id="671278"/>
    <lineage>
        <taxon>Bacteria</taxon>
        <taxon>Pseudomonadati</taxon>
        <taxon>Pseudomonadota</taxon>
        <taxon>Gammaproteobacteria</taxon>
        <taxon>Alteromonadales</taxon>
        <taxon>Alteromonadaceae</taxon>
        <taxon>Alishewanella</taxon>
    </lineage>
</organism>
<keyword evidence="1" id="KW-0472">Membrane</keyword>
<proteinExistence type="predicted"/>